<sequence length="276" mass="31307">MGHSHATSSSSHSVASQTSVSSTTAPTRLQLFKAAKWVCVHCDEENFFQNTSQARPLGKMKCRSCQSPVSCVQTVPSFGPYNFTRIQVKDFAISLPPGRITPRTLFIWACCKCGRSHDQLPKKPIPNPPKPEEKRNKLRKRVLDTAHKLLHQKEKETSIVITTPHNPGLGSNLRSGLVIHFDKACKCSHVTCEICLRFMAREDHSEDEWVTPITPFEESKAQVNKTREEEERLKQIEDTVINAIIKEQNERLAQRRAETGFDDYDPFAGFENFARD</sequence>
<dbReference type="OrthoDB" id="3797010at2759"/>
<name>A0A2T2NKE6_CORCC</name>
<keyword evidence="2" id="KW-1185">Reference proteome</keyword>
<evidence type="ECO:0000313" key="1">
    <source>
        <dbReference type="EMBL" id="PSN65518.1"/>
    </source>
</evidence>
<gene>
    <name evidence="1" type="ORF">BS50DRAFT_589916</name>
</gene>
<organism evidence="1 2">
    <name type="scientific">Corynespora cassiicola Philippines</name>
    <dbReference type="NCBI Taxonomy" id="1448308"/>
    <lineage>
        <taxon>Eukaryota</taxon>
        <taxon>Fungi</taxon>
        <taxon>Dikarya</taxon>
        <taxon>Ascomycota</taxon>
        <taxon>Pezizomycotina</taxon>
        <taxon>Dothideomycetes</taxon>
        <taxon>Pleosporomycetidae</taxon>
        <taxon>Pleosporales</taxon>
        <taxon>Corynesporascaceae</taxon>
        <taxon>Corynespora</taxon>
    </lineage>
</organism>
<dbReference type="AlphaFoldDB" id="A0A2T2NKE6"/>
<evidence type="ECO:0000313" key="2">
    <source>
        <dbReference type="Proteomes" id="UP000240883"/>
    </source>
</evidence>
<dbReference type="Proteomes" id="UP000240883">
    <property type="component" value="Unassembled WGS sequence"/>
</dbReference>
<proteinExistence type="predicted"/>
<accession>A0A2T2NKE6</accession>
<protein>
    <submittedName>
        <fullName evidence="1">Uncharacterized protein</fullName>
    </submittedName>
</protein>
<reference evidence="1 2" key="1">
    <citation type="journal article" date="2018" name="Front. Microbiol.">
        <title>Genome-Wide Analysis of Corynespora cassiicola Leaf Fall Disease Putative Effectors.</title>
        <authorList>
            <person name="Lopez D."/>
            <person name="Ribeiro S."/>
            <person name="Label P."/>
            <person name="Fumanal B."/>
            <person name="Venisse J.S."/>
            <person name="Kohler A."/>
            <person name="de Oliveira R.R."/>
            <person name="Labutti K."/>
            <person name="Lipzen A."/>
            <person name="Lail K."/>
            <person name="Bauer D."/>
            <person name="Ohm R.A."/>
            <person name="Barry K.W."/>
            <person name="Spatafora J."/>
            <person name="Grigoriev I.V."/>
            <person name="Martin F.M."/>
            <person name="Pujade-Renaud V."/>
        </authorList>
    </citation>
    <scope>NUCLEOTIDE SEQUENCE [LARGE SCALE GENOMIC DNA]</scope>
    <source>
        <strain evidence="1 2">Philippines</strain>
    </source>
</reference>
<dbReference type="EMBL" id="KZ678137">
    <property type="protein sequence ID" value="PSN65518.1"/>
    <property type="molecule type" value="Genomic_DNA"/>
</dbReference>